<dbReference type="GO" id="GO:0050661">
    <property type="term" value="F:NADP binding"/>
    <property type="evidence" value="ECO:0007669"/>
    <property type="project" value="InterPro"/>
</dbReference>
<proteinExistence type="predicted"/>
<keyword evidence="5" id="KW-0503">Monooxygenase</keyword>
<evidence type="ECO:0000256" key="3">
    <source>
        <dbReference type="ARBA" id="ARBA00022857"/>
    </source>
</evidence>
<evidence type="ECO:0000256" key="4">
    <source>
        <dbReference type="ARBA" id="ARBA00023002"/>
    </source>
</evidence>
<organism evidence="5 6">
    <name type="scientific">Fusarium albosuccineum</name>
    <dbReference type="NCBI Taxonomy" id="1237068"/>
    <lineage>
        <taxon>Eukaryota</taxon>
        <taxon>Fungi</taxon>
        <taxon>Dikarya</taxon>
        <taxon>Ascomycota</taxon>
        <taxon>Pezizomycotina</taxon>
        <taxon>Sordariomycetes</taxon>
        <taxon>Hypocreomycetidae</taxon>
        <taxon>Hypocreales</taxon>
        <taxon>Nectriaceae</taxon>
        <taxon>Fusarium</taxon>
        <taxon>Fusarium decemcellulare species complex</taxon>
    </lineage>
</organism>
<dbReference type="InterPro" id="IPR020946">
    <property type="entry name" value="Flavin_mOase-like"/>
</dbReference>
<dbReference type="SUPFAM" id="SSF51905">
    <property type="entry name" value="FAD/NAD(P)-binding domain"/>
    <property type="match status" value="3"/>
</dbReference>
<keyword evidence="2" id="KW-0274">FAD</keyword>
<accession>A0A8H4LKH3</accession>
<dbReference type="Proteomes" id="UP000554235">
    <property type="component" value="Unassembled WGS sequence"/>
</dbReference>
<evidence type="ECO:0000256" key="2">
    <source>
        <dbReference type="ARBA" id="ARBA00022827"/>
    </source>
</evidence>
<dbReference type="Gene3D" id="3.50.50.60">
    <property type="entry name" value="FAD/NAD(P)-binding domain"/>
    <property type="match status" value="2"/>
</dbReference>
<evidence type="ECO:0000313" key="5">
    <source>
        <dbReference type="EMBL" id="KAF4470861.1"/>
    </source>
</evidence>
<name>A0A8H4LKH3_9HYPO</name>
<dbReference type="OrthoDB" id="66881at2759"/>
<evidence type="ECO:0000256" key="1">
    <source>
        <dbReference type="ARBA" id="ARBA00022630"/>
    </source>
</evidence>
<evidence type="ECO:0000313" key="6">
    <source>
        <dbReference type="Proteomes" id="UP000554235"/>
    </source>
</evidence>
<gene>
    <name evidence="5" type="ORF">FALBO_2233</name>
</gene>
<dbReference type="Pfam" id="PF00743">
    <property type="entry name" value="FMO-like"/>
    <property type="match status" value="1"/>
</dbReference>
<comment type="caution">
    <text evidence="5">The sequence shown here is derived from an EMBL/GenBank/DDBJ whole genome shotgun (WGS) entry which is preliminary data.</text>
</comment>
<dbReference type="EMBL" id="JAADYS010000284">
    <property type="protein sequence ID" value="KAF4470861.1"/>
    <property type="molecule type" value="Genomic_DNA"/>
</dbReference>
<dbReference type="AlphaFoldDB" id="A0A8H4LKH3"/>
<keyword evidence="6" id="KW-1185">Reference proteome</keyword>
<reference evidence="5 6" key="1">
    <citation type="submission" date="2020-01" db="EMBL/GenBank/DDBJ databases">
        <title>Identification and distribution of gene clusters putatively required for synthesis of sphingolipid metabolism inhibitors in phylogenetically diverse species of the filamentous fungus Fusarium.</title>
        <authorList>
            <person name="Kim H.-S."/>
            <person name="Busman M."/>
            <person name="Brown D.W."/>
            <person name="Divon H."/>
            <person name="Uhlig S."/>
            <person name="Proctor R.H."/>
        </authorList>
    </citation>
    <scope>NUCLEOTIDE SEQUENCE [LARGE SCALE GENOMIC DNA]</scope>
    <source>
        <strain evidence="5 6">NRRL 20459</strain>
    </source>
</reference>
<dbReference type="InterPro" id="IPR050775">
    <property type="entry name" value="FAD-binding_Monooxygenases"/>
</dbReference>
<dbReference type="GO" id="GO:0050660">
    <property type="term" value="F:flavin adenine dinucleotide binding"/>
    <property type="evidence" value="ECO:0007669"/>
    <property type="project" value="InterPro"/>
</dbReference>
<sequence length="560" mass="62946">MGSIPQANEFDVIVIGAGVSGLCTLHHIREQFPDWRVKVLDAAPDVGGTWYWNAYPGCRFDSESLSYAFSFDKELLNEWHWKEAFSAQPDTLRYLKRFAEKHNLYPYIQSNTIVKSARWDGQKSWTLEDGSGSNYTTTFLVSCMGFLSASTLPAIPGLDNFKGTLFHTSRWPKGIDITRDFAGKRVGIIGTGATGIQIITALSKEPSIKSIEVFQRTANWASPLRNSDISAEQMAEIIKSGRYDSVFDICARSTSGFMHLPDPRKSSEVSQEERVELWERLYNAPGMGKWLSVFSDTHTDRTANKLYSDFMANKIRQRVSDPVLAEKLIPKDHSFGTRRVPLESGYYEAYNKSHVHLTDLKETPIESITASGIKTSDGAEHALDILICATGFNAITGAFGAIDWLGNDGRPLIVNSSDDPKKAARAIWPDHRPETYLGCTIPDMPNLFMVLGPHQPFGNATRNVEFVVDFITDLLGYCKKCNLRRVEPTGEPVEEWNEHVVECSKPHVLMNEIDSWMTGVNKNVNGKTVRSIARYCGEAKEYRKRCQEVKESGYKGFRFT</sequence>
<keyword evidence="1" id="KW-0285">Flavoprotein</keyword>
<keyword evidence="4" id="KW-0560">Oxidoreductase</keyword>
<keyword evidence="3" id="KW-0521">NADP</keyword>
<dbReference type="InterPro" id="IPR036188">
    <property type="entry name" value="FAD/NAD-bd_sf"/>
</dbReference>
<protein>
    <submittedName>
        <fullName evidence="5">Monooxygenase</fullName>
    </submittedName>
</protein>
<dbReference type="GO" id="GO:0004499">
    <property type="term" value="F:N,N-dimethylaniline monooxygenase activity"/>
    <property type="evidence" value="ECO:0007669"/>
    <property type="project" value="InterPro"/>
</dbReference>
<dbReference type="PANTHER" id="PTHR43098">
    <property type="entry name" value="L-ORNITHINE N(5)-MONOOXYGENASE-RELATED"/>
    <property type="match status" value="1"/>
</dbReference>
<dbReference type="PANTHER" id="PTHR43098:SF5">
    <property type="entry name" value="DUAL-FUNCTIONAL MONOOXYGENASE_METHYLTRANSFERASE PSOF"/>
    <property type="match status" value="1"/>
</dbReference>